<evidence type="ECO:0000256" key="6">
    <source>
        <dbReference type="ARBA" id="ARBA00022842"/>
    </source>
</evidence>
<evidence type="ECO:0000256" key="2">
    <source>
        <dbReference type="ARBA" id="ARBA00009604"/>
    </source>
</evidence>
<keyword evidence="8 10" id="KW-0456">Lyase</keyword>
<feature type="active site" description="Proton donor" evidence="10">
    <location>
        <position position="207"/>
    </location>
</feature>
<organism evidence="13 14">
    <name type="scientific">Sphaerochaeta associata</name>
    <dbReference type="NCBI Taxonomy" id="1129264"/>
    <lineage>
        <taxon>Bacteria</taxon>
        <taxon>Pseudomonadati</taxon>
        <taxon>Spirochaetota</taxon>
        <taxon>Spirochaetia</taxon>
        <taxon>Spirochaetales</taxon>
        <taxon>Sphaerochaetaceae</taxon>
        <taxon>Sphaerochaeta</taxon>
    </lineage>
</organism>
<feature type="binding site" evidence="10">
    <location>
        <position position="371"/>
    </location>
    <ligand>
        <name>(2R)-2-phosphoglycerate</name>
        <dbReference type="ChEBI" id="CHEBI:58289"/>
    </ligand>
</feature>
<dbReference type="Pfam" id="PF03952">
    <property type="entry name" value="Enolase_N"/>
    <property type="match status" value="1"/>
</dbReference>
<dbReference type="EMBL" id="CP094929">
    <property type="protein sequence ID" value="UOM51375.1"/>
    <property type="molecule type" value="Genomic_DNA"/>
</dbReference>
<name>A0ABY4DBL7_9SPIR</name>
<dbReference type="GO" id="GO:0004634">
    <property type="term" value="F:phosphopyruvate hydratase activity"/>
    <property type="evidence" value="ECO:0007669"/>
    <property type="project" value="UniProtKB-EC"/>
</dbReference>
<feature type="domain" description="Enolase C-terminal TIM barrel" evidence="11">
    <location>
        <begin position="141"/>
        <end position="430"/>
    </location>
</feature>
<evidence type="ECO:0000256" key="3">
    <source>
        <dbReference type="ARBA" id="ARBA00012058"/>
    </source>
</evidence>
<evidence type="ECO:0000256" key="10">
    <source>
        <dbReference type="HAMAP-Rule" id="MF_00318"/>
    </source>
</evidence>
<evidence type="ECO:0000256" key="1">
    <source>
        <dbReference type="ARBA" id="ARBA00005031"/>
    </source>
</evidence>
<accession>A0ABY4DBL7</accession>
<dbReference type="CDD" id="cd03313">
    <property type="entry name" value="enolase"/>
    <property type="match status" value="1"/>
</dbReference>
<keyword evidence="6 10" id="KW-0460">Magnesium</keyword>
<keyword evidence="10" id="KW-0479">Metal-binding</keyword>
<dbReference type="RefSeq" id="WP_244772747.1">
    <property type="nucleotide sequence ID" value="NZ_CP094929.1"/>
</dbReference>
<evidence type="ECO:0000256" key="7">
    <source>
        <dbReference type="ARBA" id="ARBA00023152"/>
    </source>
</evidence>
<evidence type="ECO:0000313" key="13">
    <source>
        <dbReference type="EMBL" id="UOM51375.1"/>
    </source>
</evidence>
<comment type="catalytic activity">
    <reaction evidence="10">
        <text>(2R)-2-phosphoglycerate = phosphoenolpyruvate + H2O</text>
        <dbReference type="Rhea" id="RHEA:10164"/>
        <dbReference type="ChEBI" id="CHEBI:15377"/>
        <dbReference type="ChEBI" id="CHEBI:58289"/>
        <dbReference type="ChEBI" id="CHEBI:58702"/>
        <dbReference type="EC" id="4.2.1.11"/>
    </reaction>
</comment>
<evidence type="ECO:0000256" key="8">
    <source>
        <dbReference type="ARBA" id="ARBA00023239"/>
    </source>
</evidence>
<dbReference type="InterPro" id="IPR000941">
    <property type="entry name" value="Enolase"/>
</dbReference>
<dbReference type="EC" id="4.2.1.11" evidence="3 10"/>
<comment type="pathway">
    <text evidence="1 10">Carbohydrate degradation; glycolysis; pyruvate from D-glyceraldehyde 3-phosphate: step 4/5.</text>
</comment>
<dbReference type="SMART" id="SM01193">
    <property type="entry name" value="Enolase_N"/>
    <property type="match status" value="1"/>
</dbReference>
<dbReference type="NCBIfam" id="TIGR01060">
    <property type="entry name" value="eno"/>
    <property type="match status" value="1"/>
</dbReference>
<comment type="similarity">
    <text evidence="2 10">Belongs to the enolase family.</text>
</comment>
<reference evidence="14" key="1">
    <citation type="journal article" date="2024" name="J Bioinform Genom">
        <title>Complete genome sequence of the type strain bacterium Sphaerochaeta associata GLS2t (VKM B-2742)t.</title>
        <authorList>
            <person name="Troshina O.Y."/>
            <person name="Tepeeva A.N."/>
            <person name="Arzamasceva V.O."/>
            <person name="Whitman W.B."/>
            <person name="Varghese N."/>
            <person name="Shapiro N."/>
            <person name="Woyke T."/>
            <person name="Kripides N.C."/>
            <person name="Vasilenko O.V."/>
        </authorList>
    </citation>
    <scope>NUCLEOTIDE SEQUENCE [LARGE SCALE GENOMIC DNA]</scope>
    <source>
        <strain evidence="14">GLS2T</strain>
    </source>
</reference>
<dbReference type="Proteomes" id="UP000829708">
    <property type="component" value="Chromosome"/>
</dbReference>
<dbReference type="PRINTS" id="PR00148">
    <property type="entry name" value="ENOLASE"/>
</dbReference>
<dbReference type="Gene3D" id="3.20.20.120">
    <property type="entry name" value="Enolase-like C-terminal domain"/>
    <property type="match status" value="1"/>
</dbReference>
<dbReference type="InterPro" id="IPR020811">
    <property type="entry name" value="Enolase_N"/>
</dbReference>
<dbReference type="PIRSF" id="PIRSF001400">
    <property type="entry name" value="Enolase"/>
    <property type="match status" value="1"/>
</dbReference>
<comment type="subcellular location">
    <subcellularLocation>
        <location evidence="10">Cytoplasm</location>
    </subcellularLocation>
    <subcellularLocation>
        <location evidence="10">Secreted</location>
    </subcellularLocation>
    <subcellularLocation>
        <location evidence="10">Cell surface</location>
    </subcellularLocation>
    <text evidence="10">Fractions of enolase are present in both the cytoplasm and on the cell surface.</text>
</comment>
<dbReference type="PROSITE" id="PS00164">
    <property type="entry name" value="ENOLASE"/>
    <property type="match status" value="1"/>
</dbReference>
<feature type="active site" description="Proton acceptor" evidence="10">
    <location>
        <position position="342"/>
    </location>
</feature>
<feature type="binding site" evidence="10">
    <location>
        <position position="342"/>
    </location>
    <ligand>
        <name>(2R)-2-phosphoglycerate</name>
        <dbReference type="ChEBI" id="CHEBI:58289"/>
    </ligand>
</feature>
<dbReference type="InterPro" id="IPR029017">
    <property type="entry name" value="Enolase-like_N"/>
</dbReference>
<dbReference type="SFLD" id="SFLDF00002">
    <property type="entry name" value="enolase"/>
    <property type="match status" value="1"/>
</dbReference>
<dbReference type="Gene3D" id="3.30.390.10">
    <property type="entry name" value="Enolase-like, N-terminal domain"/>
    <property type="match status" value="1"/>
</dbReference>
<keyword evidence="5 10" id="KW-0964">Secreted</keyword>
<evidence type="ECO:0000313" key="14">
    <source>
        <dbReference type="Proteomes" id="UP000829708"/>
    </source>
</evidence>
<dbReference type="SFLD" id="SFLDG00178">
    <property type="entry name" value="enolase"/>
    <property type="match status" value="1"/>
</dbReference>
<proteinExistence type="inferred from homology"/>
<feature type="domain" description="Enolase N-terminal" evidence="12">
    <location>
        <begin position="6"/>
        <end position="136"/>
    </location>
</feature>
<feature type="binding site" evidence="10">
    <location>
        <position position="290"/>
    </location>
    <ligand>
        <name>Mg(2+)</name>
        <dbReference type="ChEBI" id="CHEBI:18420"/>
    </ligand>
</feature>
<dbReference type="Pfam" id="PF00113">
    <property type="entry name" value="Enolase_C"/>
    <property type="match status" value="1"/>
</dbReference>
<comment type="function">
    <text evidence="9 10">Catalyzes the reversible conversion of 2-phosphoglycerate (2-PG) into phosphoenolpyruvate (PEP). It is essential for the degradation of carbohydrates via glycolysis.</text>
</comment>
<evidence type="ECO:0000259" key="12">
    <source>
        <dbReference type="SMART" id="SM01193"/>
    </source>
</evidence>
<dbReference type="InterPro" id="IPR020810">
    <property type="entry name" value="Enolase_C"/>
</dbReference>
<evidence type="ECO:0000256" key="4">
    <source>
        <dbReference type="ARBA" id="ARBA00017068"/>
    </source>
</evidence>
<feature type="binding site" evidence="10">
    <location>
        <position position="372"/>
    </location>
    <ligand>
        <name>(2R)-2-phosphoglycerate</name>
        <dbReference type="ChEBI" id="CHEBI:58289"/>
    </ligand>
</feature>
<dbReference type="PANTHER" id="PTHR11902">
    <property type="entry name" value="ENOLASE"/>
    <property type="match status" value="1"/>
</dbReference>
<feature type="binding site" evidence="10">
    <location>
        <position position="165"/>
    </location>
    <ligand>
        <name>(2R)-2-phosphoglycerate</name>
        <dbReference type="ChEBI" id="CHEBI:58289"/>
    </ligand>
</feature>
<feature type="binding site" evidence="10">
    <location>
        <position position="393"/>
    </location>
    <ligand>
        <name>(2R)-2-phosphoglycerate</name>
        <dbReference type="ChEBI" id="CHEBI:58289"/>
    </ligand>
</feature>
<dbReference type="SUPFAM" id="SSF54826">
    <property type="entry name" value="Enolase N-terminal domain-like"/>
    <property type="match status" value="1"/>
</dbReference>
<evidence type="ECO:0000256" key="9">
    <source>
        <dbReference type="ARBA" id="ARBA00045763"/>
    </source>
</evidence>
<evidence type="ECO:0000256" key="5">
    <source>
        <dbReference type="ARBA" id="ARBA00022525"/>
    </source>
</evidence>
<dbReference type="HAMAP" id="MF_00318">
    <property type="entry name" value="Enolase"/>
    <property type="match status" value="1"/>
</dbReference>
<evidence type="ECO:0000259" key="11">
    <source>
        <dbReference type="SMART" id="SM01192"/>
    </source>
</evidence>
<feature type="binding site" evidence="10">
    <location>
        <position position="245"/>
    </location>
    <ligand>
        <name>Mg(2+)</name>
        <dbReference type="ChEBI" id="CHEBI:18420"/>
    </ligand>
</feature>
<protein>
    <recommendedName>
        <fullName evidence="4 10">Enolase</fullName>
        <ecNumber evidence="3 10">4.2.1.11</ecNumber>
    </recommendedName>
    <alternativeName>
        <fullName evidence="10">2-phospho-D-glycerate hydro-lyase</fullName>
    </alternativeName>
    <alternativeName>
        <fullName evidence="10">2-phosphoglycerate dehydratase</fullName>
    </alternativeName>
</protein>
<dbReference type="InterPro" id="IPR020809">
    <property type="entry name" value="Enolase_CS"/>
</dbReference>
<feature type="binding site" evidence="10">
    <location>
        <position position="317"/>
    </location>
    <ligand>
        <name>Mg(2+)</name>
        <dbReference type="ChEBI" id="CHEBI:18420"/>
    </ligand>
</feature>
<dbReference type="PANTHER" id="PTHR11902:SF1">
    <property type="entry name" value="ENOLASE"/>
    <property type="match status" value="1"/>
</dbReference>
<keyword evidence="10" id="KW-0963">Cytoplasm</keyword>
<keyword evidence="14" id="KW-1185">Reference proteome</keyword>
<dbReference type="SFLD" id="SFLDS00001">
    <property type="entry name" value="Enolase"/>
    <property type="match status" value="1"/>
</dbReference>
<comment type="cofactor">
    <cofactor evidence="10">
        <name>Mg(2+)</name>
        <dbReference type="ChEBI" id="CHEBI:18420"/>
    </cofactor>
    <text evidence="10">Binds a second Mg(2+) ion via substrate during catalysis.</text>
</comment>
<dbReference type="SMART" id="SM01192">
    <property type="entry name" value="Enolase_C"/>
    <property type="match status" value="1"/>
</dbReference>
<gene>
    <name evidence="10 13" type="primary">eno</name>
    <name evidence="13" type="ORF">MUG09_01135</name>
</gene>
<dbReference type="SUPFAM" id="SSF51604">
    <property type="entry name" value="Enolase C-terminal domain-like"/>
    <property type="match status" value="1"/>
</dbReference>
<sequence length="434" mass="47055">MSIFTIQKVIARQVFDSRANPTVEVDIVLEGGAIGRGTVPSGASKGLYEALELRDGDTSNLGGKSVHKAIQNIQTILAPALIGKDATKQSEIDELMVSLDGTENKSRLGANAILGCSMAVARAAAQQMGLPLFRYLGGANAKIIPVPMVQIIGGGAHAANSIDVQDFLVIPMQAASFEDGFAQVVNVYNATKRVFERHGKPLAIADEGGFWPTAFKTNEEGLQLLTEGILEAGYTPGKEICIALDIASSEFYDKERGTYRFELEDREFTREAFVDLICSWVENYSIISIEDGCSELDWEGSALLTKRLGTKIQLIGDDLFTTRIDRIAKGIELHACNSVLIKMNQIGTITETLDAIEFTKNHGYLPVVSARSGETEDDTIVHLAIASNAGQLKVGSVARTERLVKWNECIRMEQQLGDGAVYPSGALFSRVIHQ</sequence>
<keyword evidence="7 10" id="KW-0324">Glycolysis</keyword>
<dbReference type="InterPro" id="IPR036849">
    <property type="entry name" value="Enolase-like_C_sf"/>
</dbReference>